<feature type="compositionally biased region" description="Polar residues" evidence="1">
    <location>
        <begin position="63"/>
        <end position="73"/>
    </location>
</feature>
<dbReference type="Proteomes" id="UP000248423">
    <property type="component" value="Unassembled WGS sequence"/>
</dbReference>
<protein>
    <submittedName>
        <fullName evidence="2">Uncharacterized protein</fullName>
    </submittedName>
</protein>
<name>A0A319FIS7_ASPSB</name>
<dbReference type="AlphaFoldDB" id="A0A319FIS7"/>
<proteinExistence type="predicted"/>
<organism evidence="2 3">
    <name type="scientific">Aspergillus sclerotiicarbonarius (strain CBS 121057 / IBT 28362)</name>
    <dbReference type="NCBI Taxonomy" id="1448318"/>
    <lineage>
        <taxon>Eukaryota</taxon>
        <taxon>Fungi</taxon>
        <taxon>Dikarya</taxon>
        <taxon>Ascomycota</taxon>
        <taxon>Pezizomycotina</taxon>
        <taxon>Eurotiomycetes</taxon>
        <taxon>Eurotiomycetidae</taxon>
        <taxon>Eurotiales</taxon>
        <taxon>Aspergillaceae</taxon>
        <taxon>Aspergillus</taxon>
        <taxon>Aspergillus subgen. Circumdati</taxon>
    </lineage>
</organism>
<gene>
    <name evidence="2" type="ORF">BO78DRAFT_92287</name>
</gene>
<feature type="compositionally biased region" description="Basic and acidic residues" evidence="1">
    <location>
        <begin position="8"/>
        <end position="18"/>
    </location>
</feature>
<sequence>MAGMACHEATEEKKKKVASEGWPGTRRGREVNSRKGSRERDRGGGIGASRKGYRSARPPGYNTKPSGPQTQSEKGTKETKASITQEPQESKAGRTIATTAPSGSRGRFSLVHPIWRARRPRPILRQPSLDGARESVKGRTEKRGTRDGRGERSGQKVGIRIALS</sequence>
<evidence type="ECO:0000313" key="2">
    <source>
        <dbReference type="EMBL" id="PYI07423.1"/>
    </source>
</evidence>
<keyword evidence="3" id="KW-1185">Reference proteome</keyword>
<feature type="compositionally biased region" description="Basic and acidic residues" evidence="1">
    <location>
        <begin position="131"/>
        <end position="154"/>
    </location>
</feature>
<feature type="region of interest" description="Disordered" evidence="1">
    <location>
        <begin position="1"/>
        <end position="164"/>
    </location>
</feature>
<reference evidence="2 3" key="1">
    <citation type="submission" date="2018-02" db="EMBL/GenBank/DDBJ databases">
        <title>The genomes of Aspergillus section Nigri reveals drivers in fungal speciation.</title>
        <authorList>
            <consortium name="DOE Joint Genome Institute"/>
            <person name="Vesth T.C."/>
            <person name="Nybo J."/>
            <person name="Theobald S."/>
            <person name="Brandl J."/>
            <person name="Frisvad J.C."/>
            <person name="Nielsen K.F."/>
            <person name="Lyhne E.K."/>
            <person name="Kogle M.E."/>
            <person name="Kuo A."/>
            <person name="Riley R."/>
            <person name="Clum A."/>
            <person name="Nolan M."/>
            <person name="Lipzen A."/>
            <person name="Salamov A."/>
            <person name="Henrissat B."/>
            <person name="Wiebenga A."/>
            <person name="De vries R.P."/>
            <person name="Grigoriev I.V."/>
            <person name="Mortensen U.H."/>
            <person name="Andersen M.R."/>
            <person name="Baker S.E."/>
        </authorList>
    </citation>
    <scope>NUCLEOTIDE SEQUENCE [LARGE SCALE GENOMIC DNA]</scope>
    <source>
        <strain evidence="2 3">CBS 121057</strain>
    </source>
</reference>
<dbReference type="VEuPathDB" id="FungiDB:BO78DRAFT_92287"/>
<dbReference type="EMBL" id="KZ826342">
    <property type="protein sequence ID" value="PYI07423.1"/>
    <property type="molecule type" value="Genomic_DNA"/>
</dbReference>
<accession>A0A319FIS7</accession>
<feature type="compositionally biased region" description="Basic and acidic residues" evidence="1">
    <location>
        <begin position="27"/>
        <end position="43"/>
    </location>
</feature>
<evidence type="ECO:0000313" key="3">
    <source>
        <dbReference type="Proteomes" id="UP000248423"/>
    </source>
</evidence>
<evidence type="ECO:0000256" key="1">
    <source>
        <dbReference type="SAM" id="MobiDB-lite"/>
    </source>
</evidence>